<organism evidence="2 3">
    <name type="scientific">Oesophagostomum dentatum</name>
    <name type="common">Nodular worm</name>
    <dbReference type="NCBI Taxonomy" id="61180"/>
    <lineage>
        <taxon>Eukaryota</taxon>
        <taxon>Metazoa</taxon>
        <taxon>Ecdysozoa</taxon>
        <taxon>Nematoda</taxon>
        <taxon>Chromadorea</taxon>
        <taxon>Rhabditida</taxon>
        <taxon>Rhabditina</taxon>
        <taxon>Rhabditomorpha</taxon>
        <taxon>Strongyloidea</taxon>
        <taxon>Strongylidae</taxon>
        <taxon>Oesophagostomum</taxon>
    </lineage>
</organism>
<feature type="signal peptide" evidence="1">
    <location>
        <begin position="1"/>
        <end position="31"/>
    </location>
</feature>
<name>A0A0B1S234_OESDE</name>
<gene>
    <name evidence="2" type="ORF">OESDEN_20936</name>
</gene>
<keyword evidence="3" id="KW-1185">Reference proteome</keyword>
<reference evidence="2 3" key="1">
    <citation type="submission" date="2014-03" db="EMBL/GenBank/DDBJ databases">
        <title>Draft genome of the hookworm Oesophagostomum dentatum.</title>
        <authorList>
            <person name="Mitreva M."/>
        </authorList>
    </citation>
    <scope>NUCLEOTIDE SEQUENCE [LARGE SCALE GENOMIC DNA]</scope>
    <source>
        <strain evidence="2 3">OD-Hann</strain>
    </source>
</reference>
<keyword evidence="1" id="KW-0732">Signal</keyword>
<feature type="non-terminal residue" evidence="2">
    <location>
        <position position="118"/>
    </location>
</feature>
<evidence type="ECO:0000256" key="1">
    <source>
        <dbReference type="SAM" id="SignalP"/>
    </source>
</evidence>
<feature type="chain" id="PRO_5002081294" description="Protein quiver" evidence="1">
    <location>
        <begin position="32"/>
        <end position="118"/>
    </location>
</feature>
<protein>
    <recommendedName>
        <fullName evidence="4">Protein quiver</fullName>
    </recommendedName>
</protein>
<dbReference type="EMBL" id="KN605109">
    <property type="protein sequence ID" value="KHJ79418.1"/>
    <property type="molecule type" value="Genomic_DNA"/>
</dbReference>
<accession>A0A0B1S234</accession>
<evidence type="ECO:0008006" key="4">
    <source>
        <dbReference type="Google" id="ProtNLM"/>
    </source>
</evidence>
<evidence type="ECO:0000313" key="2">
    <source>
        <dbReference type="EMBL" id="KHJ79418.1"/>
    </source>
</evidence>
<dbReference type="Proteomes" id="UP000053660">
    <property type="component" value="Unassembled WGS sequence"/>
</dbReference>
<proteinExistence type="predicted"/>
<evidence type="ECO:0000313" key="3">
    <source>
        <dbReference type="Proteomes" id="UP000053660"/>
    </source>
</evidence>
<sequence>MLWTISKATSAKDVFLAVLFLIISVPPSILCLKCYNGTDDTIMPEEIDAEVGAVCVYTFRSACEFKDHPGIEMFRTSKNLKPDQCSYFPKYKRSICSCVSDLCNGNIDTIRVRLITLT</sequence>
<dbReference type="AlphaFoldDB" id="A0A0B1S234"/>